<protein>
    <recommendedName>
        <fullName evidence="12">C4-dicarboxylate transporter</fullName>
    </recommendedName>
</protein>
<evidence type="ECO:0000256" key="3">
    <source>
        <dbReference type="ARBA" id="ARBA00022448"/>
    </source>
</evidence>
<sequence>MFAVELLVVLVALAIGARLGGIFLGIAGGMGLAVLAIFCGLAPSSPPMDVMLIITSVIVAAAALQVAGGMDFLVGVAEHILRANPKYITFLAPMVCYLFTIMAGTGNIAFALLPVIAEVSRETGVRPERPMSISVVASQQAITASPVSAAMAALIVLLTPHGIGMGQIMLVCIPATIIGCLLGALVVLKRGPELADDPVYQKRLAEGAIESVKKHKAQKVYPTSAKISVWLFLLGTVIIVLFGTIPSLRPVYHMGDKVVTLSMTHIIEILMLVVAGIIVLVCKPNIDKIAKSSVFQAGMTGVICIYGLAWMGDTLISAYLPQLQEYCKNFFQEYPWTFAIVLMAVASVVLSQAATTRLIYPLAITLGLSPVALVACWPATACLYIIPTYATIVAGVAFDSTGTTKIGRFVINHSYLLPGMVTTITSVAAAFLIAPLVLQ</sequence>
<comment type="catalytic activity">
    <reaction evidence="9">
        <text>L-aspartate(in) + succinate(out) = L-aspartate(out) + succinate(in)</text>
        <dbReference type="Rhea" id="RHEA:29343"/>
        <dbReference type="ChEBI" id="CHEBI:29991"/>
        <dbReference type="ChEBI" id="CHEBI:30031"/>
    </reaction>
    <physiologicalReaction direction="right-to-left" evidence="9">
        <dbReference type="Rhea" id="RHEA:29345"/>
    </physiologicalReaction>
</comment>
<dbReference type="OrthoDB" id="9770910at2"/>
<feature type="transmembrane region" description="Helical" evidence="13">
    <location>
        <begin position="87"/>
        <end position="113"/>
    </location>
</feature>
<organism evidence="14 15">
    <name type="scientific">Parasutterella muris</name>
    <dbReference type="NCBI Taxonomy" id="2565572"/>
    <lineage>
        <taxon>Bacteria</taxon>
        <taxon>Pseudomonadati</taxon>
        <taxon>Pseudomonadota</taxon>
        <taxon>Betaproteobacteria</taxon>
        <taxon>Burkholderiales</taxon>
        <taxon>Sutterellaceae</taxon>
        <taxon>Parasutterella</taxon>
    </lineage>
</organism>
<proteinExistence type="inferred from homology"/>
<comment type="caution">
    <text evidence="14">The sequence shown here is derived from an EMBL/GenBank/DDBJ whole genome shotgun (WGS) entry which is preliminary data.</text>
</comment>
<evidence type="ECO:0000256" key="5">
    <source>
        <dbReference type="ARBA" id="ARBA00022519"/>
    </source>
</evidence>
<keyword evidence="4 12" id="KW-1003">Cell membrane</keyword>
<dbReference type="EMBL" id="WSRP01000012">
    <property type="protein sequence ID" value="MVX56568.1"/>
    <property type="molecule type" value="Genomic_DNA"/>
</dbReference>
<feature type="transmembrane region" description="Helical" evidence="13">
    <location>
        <begin position="415"/>
        <end position="438"/>
    </location>
</feature>
<evidence type="ECO:0000256" key="8">
    <source>
        <dbReference type="ARBA" id="ARBA00023136"/>
    </source>
</evidence>
<evidence type="ECO:0000256" key="1">
    <source>
        <dbReference type="ARBA" id="ARBA00004429"/>
    </source>
</evidence>
<dbReference type="RefSeq" id="WP_160335000.1">
    <property type="nucleotide sequence ID" value="NZ_WSRP01000012.1"/>
</dbReference>
<feature type="transmembrane region" description="Helical" evidence="13">
    <location>
        <begin position="336"/>
        <end position="360"/>
    </location>
</feature>
<dbReference type="NCBIfam" id="NF006927">
    <property type="entry name" value="PRK09412.1"/>
    <property type="match status" value="1"/>
</dbReference>
<evidence type="ECO:0000256" key="10">
    <source>
        <dbReference type="ARBA" id="ARBA00034284"/>
    </source>
</evidence>
<dbReference type="Pfam" id="PF03605">
    <property type="entry name" value="DcuA_DcuB"/>
    <property type="match status" value="1"/>
</dbReference>
<reference evidence="14 15" key="1">
    <citation type="submission" date="2019-12" db="EMBL/GenBank/DDBJ databases">
        <title>Microbes associate with the intestines of laboratory mice.</title>
        <authorList>
            <person name="Navarre W."/>
            <person name="Wong E."/>
        </authorList>
    </citation>
    <scope>NUCLEOTIDE SEQUENCE [LARGE SCALE GENOMIC DNA]</scope>
    <source>
        <strain evidence="14 15">NM82_D38</strain>
    </source>
</reference>
<feature type="transmembrane region" description="Helical" evidence="13">
    <location>
        <begin position="372"/>
        <end position="395"/>
    </location>
</feature>
<dbReference type="PANTHER" id="PTHR36106">
    <property type="entry name" value="ANAEROBIC C4-DICARBOXYLATE TRANSPORTER DCUB"/>
    <property type="match status" value="1"/>
</dbReference>
<comment type="catalytic activity">
    <reaction evidence="10">
        <text>(S)-malate(in) + succinate(out) = (S)-malate(out) + succinate(in)</text>
        <dbReference type="Rhea" id="RHEA:29327"/>
        <dbReference type="ChEBI" id="CHEBI:15589"/>
        <dbReference type="ChEBI" id="CHEBI:30031"/>
    </reaction>
    <physiologicalReaction direction="right-to-left" evidence="10">
        <dbReference type="Rhea" id="RHEA:29329"/>
    </physiologicalReaction>
</comment>
<comment type="similarity">
    <text evidence="2 12">Belongs to the DcuA/DcuB transporter (TC 2.A.13.1) family.</text>
</comment>
<name>A0A6L6YIQ0_9BURK</name>
<feature type="transmembrane region" description="Helical" evidence="13">
    <location>
        <begin position="164"/>
        <end position="188"/>
    </location>
</feature>
<evidence type="ECO:0000313" key="15">
    <source>
        <dbReference type="Proteomes" id="UP000472580"/>
    </source>
</evidence>
<feature type="transmembrane region" description="Helical" evidence="13">
    <location>
        <begin position="227"/>
        <end position="245"/>
    </location>
</feature>
<dbReference type="PIRSF" id="PIRSF004539">
    <property type="entry name" value="C4-dicrbxl_trns"/>
    <property type="match status" value="1"/>
</dbReference>
<evidence type="ECO:0000256" key="2">
    <source>
        <dbReference type="ARBA" id="ARBA00006413"/>
    </source>
</evidence>
<dbReference type="AlphaFoldDB" id="A0A6L6YIQ0"/>
<dbReference type="GO" id="GO:0015556">
    <property type="term" value="F:C4-dicarboxylate transmembrane transporter activity"/>
    <property type="evidence" value="ECO:0007669"/>
    <property type="project" value="InterPro"/>
</dbReference>
<evidence type="ECO:0000256" key="7">
    <source>
        <dbReference type="ARBA" id="ARBA00022989"/>
    </source>
</evidence>
<evidence type="ECO:0000256" key="12">
    <source>
        <dbReference type="PIRNR" id="PIRNR004539"/>
    </source>
</evidence>
<evidence type="ECO:0000256" key="6">
    <source>
        <dbReference type="ARBA" id="ARBA00022692"/>
    </source>
</evidence>
<evidence type="ECO:0000313" key="14">
    <source>
        <dbReference type="EMBL" id="MVX56568.1"/>
    </source>
</evidence>
<feature type="transmembrane region" description="Helical" evidence="13">
    <location>
        <begin position="294"/>
        <end position="316"/>
    </location>
</feature>
<keyword evidence="3 12" id="KW-0813">Transport</keyword>
<dbReference type="Proteomes" id="UP000472580">
    <property type="component" value="Unassembled WGS sequence"/>
</dbReference>
<accession>A0A6L6YIQ0</accession>
<dbReference type="NCBIfam" id="TIGR00770">
    <property type="entry name" value="Dcu"/>
    <property type="match status" value="1"/>
</dbReference>
<comment type="catalytic activity">
    <reaction evidence="11">
        <text>fumarate(in) + succinate(out) = fumarate(out) + succinate(in)</text>
        <dbReference type="Rhea" id="RHEA:29323"/>
        <dbReference type="ChEBI" id="CHEBI:29806"/>
        <dbReference type="ChEBI" id="CHEBI:30031"/>
    </reaction>
    <physiologicalReaction direction="right-to-left" evidence="11">
        <dbReference type="Rhea" id="RHEA:29325"/>
    </physiologicalReaction>
</comment>
<feature type="transmembrane region" description="Helical" evidence="13">
    <location>
        <begin position="265"/>
        <end position="282"/>
    </location>
</feature>
<evidence type="ECO:0000256" key="9">
    <source>
        <dbReference type="ARBA" id="ARBA00034237"/>
    </source>
</evidence>
<keyword evidence="7 13" id="KW-1133">Transmembrane helix</keyword>
<feature type="transmembrane region" description="Helical" evidence="13">
    <location>
        <begin position="6"/>
        <end position="38"/>
    </location>
</feature>
<evidence type="ECO:0000256" key="4">
    <source>
        <dbReference type="ARBA" id="ARBA00022475"/>
    </source>
</evidence>
<evidence type="ECO:0000256" key="11">
    <source>
        <dbReference type="ARBA" id="ARBA00034287"/>
    </source>
</evidence>
<keyword evidence="15" id="KW-1185">Reference proteome</keyword>
<feature type="transmembrane region" description="Helical" evidence="13">
    <location>
        <begin position="50"/>
        <end position="67"/>
    </location>
</feature>
<dbReference type="InterPro" id="IPR004668">
    <property type="entry name" value="Anaer_Dcu_memb_transpt"/>
</dbReference>
<comment type="subcellular location">
    <subcellularLocation>
        <location evidence="1 12">Cell inner membrane</location>
        <topology evidence="1 12">Multi-pass membrane protein</topology>
    </subcellularLocation>
</comment>
<keyword evidence="8 12" id="KW-0472">Membrane</keyword>
<dbReference type="PANTHER" id="PTHR36106:SF1">
    <property type="entry name" value="ANAEROBIC C4-DICARBOXYLATE TRANSPORTER DCUB"/>
    <property type="match status" value="1"/>
</dbReference>
<evidence type="ECO:0000256" key="13">
    <source>
        <dbReference type="SAM" id="Phobius"/>
    </source>
</evidence>
<gene>
    <name evidence="14" type="ORF">E5987_05005</name>
</gene>
<dbReference type="GO" id="GO:0005886">
    <property type="term" value="C:plasma membrane"/>
    <property type="evidence" value="ECO:0007669"/>
    <property type="project" value="UniProtKB-SubCell"/>
</dbReference>
<keyword evidence="5 12" id="KW-0997">Cell inner membrane</keyword>
<comment type="function">
    <text evidence="12">Responsible for the transport of C4-dicarboxylates.</text>
</comment>
<keyword evidence="6 13" id="KW-0812">Transmembrane</keyword>
<dbReference type="NCBIfam" id="NF009136">
    <property type="entry name" value="PRK12489.1"/>
    <property type="match status" value="1"/>
</dbReference>